<reference evidence="2 3" key="1">
    <citation type="submission" date="2018-01" db="EMBL/GenBank/DDBJ databases">
        <title>Draft genome sequence of Sphaerisporangium sp. 7K107.</title>
        <authorList>
            <person name="Sahin N."/>
            <person name="Saygin H."/>
            <person name="Ay H."/>
        </authorList>
    </citation>
    <scope>NUCLEOTIDE SEQUENCE [LARGE SCALE GENOMIC DNA]</scope>
    <source>
        <strain evidence="2 3">7K107</strain>
    </source>
</reference>
<dbReference type="RefSeq" id="WP_111172093.1">
    <property type="nucleotide sequence ID" value="NZ_POUA01000645.1"/>
</dbReference>
<evidence type="ECO:0000259" key="1">
    <source>
        <dbReference type="Pfam" id="PF04149"/>
    </source>
</evidence>
<dbReference type="EMBL" id="POUA01000645">
    <property type="protein sequence ID" value="PZG19072.1"/>
    <property type="molecule type" value="Genomic_DNA"/>
</dbReference>
<protein>
    <submittedName>
        <fullName evidence="2">DUF397 domain-containing protein</fullName>
    </submittedName>
</protein>
<name>A0A2W2E4Y0_9ACTN</name>
<sequence>MPSETDLSRAHWRVSSYSGADGNCVAVAFLNGRVAIRDSKNPDGGTLIFTTAEWQTFLGNLRSGGPEPR</sequence>
<feature type="domain" description="DUF397" evidence="1">
    <location>
        <begin position="10"/>
        <end position="62"/>
    </location>
</feature>
<comment type="caution">
    <text evidence="2">The sequence shown here is derived from an EMBL/GenBank/DDBJ whole genome shotgun (WGS) entry which is preliminary data.</text>
</comment>
<dbReference type="InterPro" id="IPR007278">
    <property type="entry name" value="DUF397"/>
</dbReference>
<dbReference type="Proteomes" id="UP000248544">
    <property type="component" value="Unassembled WGS sequence"/>
</dbReference>
<keyword evidence="3" id="KW-1185">Reference proteome</keyword>
<dbReference type="Pfam" id="PF04149">
    <property type="entry name" value="DUF397"/>
    <property type="match status" value="1"/>
</dbReference>
<evidence type="ECO:0000313" key="3">
    <source>
        <dbReference type="Proteomes" id="UP000248544"/>
    </source>
</evidence>
<evidence type="ECO:0000313" key="2">
    <source>
        <dbReference type="EMBL" id="PZG19072.1"/>
    </source>
</evidence>
<organism evidence="2 3">
    <name type="scientific">Spongiactinospora gelatinilytica</name>
    <dbReference type="NCBI Taxonomy" id="2666298"/>
    <lineage>
        <taxon>Bacteria</taxon>
        <taxon>Bacillati</taxon>
        <taxon>Actinomycetota</taxon>
        <taxon>Actinomycetes</taxon>
        <taxon>Streptosporangiales</taxon>
        <taxon>Streptosporangiaceae</taxon>
        <taxon>Spongiactinospora</taxon>
    </lineage>
</organism>
<accession>A0A2W2E4Y0</accession>
<proteinExistence type="predicted"/>
<gene>
    <name evidence="2" type="ORF">C1I98_38110</name>
</gene>
<dbReference type="AlphaFoldDB" id="A0A2W2E4Y0"/>